<keyword evidence="4" id="KW-0479">Metal-binding</keyword>
<reference evidence="14" key="1">
    <citation type="submission" date="2021-01" db="EMBL/GenBank/DDBJ databases">
        <authorList>
            <person name="Kaushik A."/>
        </authorList>
    </citation>
    <scope>NUCLEOTIDE SEQUENCE</scope>
    <source>
        <strain evidence="14">AG1-1A</strain>
    </source>
</reference>
<feature type="domain" description="Peptidase M16 N-terminal" evidence="10">
    <location>
        <begin position="94"/>
        <end position="227"/>
    </location>
</feature>
<dbReference type="AlphaFoldDB" id="A0A8H2WHB9"/>
<proteinExistence type="inferred from homology"/>
<dbReference type="Pfam" id="PF16187">
    <property type="entry name" value="Peptidase_M16_M"/>
    <property type="match status" value="1"/>
</dbReference>
<dbReference type="FunFam" id="3.30.830.10:FF:000012">
    <property type="entry name" value="Protease 3"/>
    <property type="match status" value="1"/>
</dbReference>
<evidence type="ECO:0000313" key="15">
    <source>
        <dbReference type="Proteomes" id="UP000663840"/>
    </source>
</evidence>
<dbReference type="Pfam" id="PF05193">
    <property type="entry name" value="Peptidase_M16_C"/>
    <property type="match status" value="1"/>
</dbReference>
<dbReference type="PANTHER" id="PTHR43690">
    <property type="entry name" value="NARDILYSIN"/>
    <property type="match status" value="1"/>
</dbReference>
<keyword evidence="5" id="KW-0378">Hydrolase</keyword>
<comment type="cofactor">
    <cofactor evidence="1">
        <name>Zn(2+)</name>
        <dbReference type="ChEBI" id="CHEBI:29105"/>
    </cofactor>
</comment>
<feature type="domain" description="Peptidase M16 C-terminal" evidence="11">
    <location>
        <begin position="293"/>
        <end position="464"/>
    </location>
</feature>
<name>A0A8H2WHB9_9AGAM</name>
<keyword evidence="7" id="KW-0482">Metalloprotease</keyword>
<dbReference type="PANTHER" id="PTHR43690:SF18">
    <property type="entry name" value="INSULIN-DEGRADING ENZYME-RELATED"/>
    <property type="match status" value="1"/>
</dbReference>
<dbReference type="InterPro" id="IPR032632">
    <property type="entry name" value="Peptidase_M16_M"/>
</dbReference>
<evidence type="ECO:0000256" key="3">
    <source>
        <dbReference type="ARBA" id="ARBA00022670"/>
    </source>
</evidence>
<dbReference type="FunFam" id="3.30.830.10:FF:000003">
    <property type="entry name" value="Insulin-degrading enzyme"/>
    <property type="match status" value="1"/>
</dbReference>
<dbReference type="EMBL" id="CAJMWR010000369">
    <property type="protein sequence ID" value="CAE6372052.1"/>
    <property type="molecule type" value="Genomic_DNA"/>
</dbReference>
<evidence type="ECO:0000256" key="4">
    <source>
        <dbReference type="ARBA" id="ARBA00022723"/>
    </source>
</evidence>
<evidence type="ECO:0000256" key="9">
    <source>
        <dbReference type="SAM" id="MobiDB-lite"/>
    </source>
</evidence>
<dbReference type="GO" id="GO:0004222">
    <property type="term" value="F:metalloendopeptidase activity"/>
    <property type="evidence" value="ECO:0007669"/>
    <property type="project" value="InterPro"/>
</dbReference>
<dbReference type="InterPro" id="IPR007863">
    <property type="entry name" value="Peptidase_M16_C"/>
</dbReference>
<feature type="compositionally biased region" description="Polar residues" evidence="9">
    <location>
        <begin position="261"/>
        <end position="270"/>
    </location>
</feature>
<evidence type="ECO:0000259" key="10">
    <source>
        <dbReference type="Pfam" id="PF00675"/>
    </source>
</evidence>
<dbReference type="PROSITE" id="PS00143">
    <property type="entry name" value="INSULINASE"/>
    <property type="match status" value="1"/>
</dbReference>
<feature type="region of interest" description="Disordered" evidence="9">
    <location>
        <begin position="256"/>
        <end position="291"/>
    </location>
</feature>
<evidence type="ECO:0000256" key="7">
    <source>
        <dbReference type="ARBA" id="ARBA00023049"/>
    </source>
</evidence>
<evidence type="ECO:0000256" key="1">
    <source>
        <dbReference type="ARBA" id="ARBA00001947"/>
    </source>
</evidence>
<evidence type="ECO:0000256" key="2">
    <source>
        <dbReference type="ARBA" id="ARBA00007261"/>
    </source>
</evidence>
<dbReference type="Pfam" id="PF00675">
    <property type="entry name" value="Peptidase_M16"/>
    <property type="match status" value="1"/>
</dbReference>
<dbReference type="InterPro" id="IPR011249">
    <property type="entry name" value="Metalloenz_LuxS/M16"/>
</dbReference>
<evidence type="ECO:0000256" key="8">
    <source>
        <dbReference type="RuleBase" id="RU004447"/>
    </source>
</evidence>
<comment type="similarity">
    <text evidence="2 8">Belongs to the peptidase M16 family.</text>
</comment>
<dbReference type="Gene3D" id="3.30.830.10">
    <property type="entry name" value="Metalloenzyme, LuxS/M16 peptidase-like"/>
    <property type="match status" value="4"/>
</dbReference>
<dbReference type="GO" id="GO:0046872">
    <property type="term" value="F:metal ion binding"/>
    <property type="evidence" value="ECO:0007669"/>
    <property type="project" value="UniProtKB-KW"/>
</dbReference>
<sequence>MPRISTWRWLCSRRPPQLSNIASRHQLSLMAGSEFRSLEQNALWESLYNPADWSTIPASADLPGYSVFKKDIRKPEVDDRDYRYIKLENDLEALLIHDPSADKSAASLDVEVGHLHDPDDLPGLAHFCEHLSFMGTEQFPKENAYSEFITSNGGSTNAYTSAHNTNYYFNVGSKSLPGALKRFSGFFHSPLFSESCTSRELNAVDSENKKNRQNDVWRIHQLNKSLSKIGHPWAKFGTGNRETLTAASRKKAHPELLAPNASDSLANSQAPSPSPSEMESSETGDGGAAGRETRRRLVEWWESQYSAERMKLVILGTESLDDLTNMTVREFSAVKNRGLGRTPLMLEDPRGPEHNGIIVYAKTVMDFRALEISWSCEWQDPRYLTKPAMILGHLLGHEGPGSIHAYLKNKGWISYLSAGIHGGGRGFSFFKVTMVLTKDGMDHHKEVLLTLYRYLEYLKASSLPTYIHEEDKLIAESRFRFAEKRSADKYVSSLSEKLSGPYPRHLVLCAEQLVWEWDELAVRSLLNAFTVEQSRVMLMAKEGLPEGAWVEEKWYGTEYWTESISAALAEEAKDLSKFNGIYIPKPNEFIPKNFDVEKAVIETPAKKPVKLHTTELSTVWHKKDDQFWIPKARIIVRLMNPICNATPRHSLLSRMFVDLVKDTLTEFTYDAELAGMKYSIVCDGASIMVVSEGYNDKLSVLMEHVLEKVKSIVITQDRVTVIAEQLQQEIENFYLTQPYTLSNYYADHFLRETSWTPKQKLAELDYVTPNDIQHHARELLARTHITTLIHGNINSEESLRIGGRIESILGSRPITAAEKSLPRSLTLPSGSKYVWEDVVPNKDELNSSLTYYVEIGDLMDAPLRATLLLFAQMIREPAFNQLRTKEQLGYVVSSSAWFLHGSIGWHITVQSERKPVYLENRVEGFLDLFRETLKTMSEAEFERQRDAFAMKRLERLKNMGEEASRFWTHIESGYEDFLRRETDAKNIRLITKQDIETFFNNYVHHNSSTRRKLSIHLTSQKKAPAKFSVAASEALLDVLKQEGVPVDEDQYRQLSAAEPPLDTVVQFWTKHLENHASSSSILPRIPDISAQYPATSFTEELTLPESIVRINDIAMFKAHLTVSKAPTPVIP</sequence>
<dbReference type="GO" id="GO:0005829">
    <property type="term" value="C:cytosol"/>
    <property type="evidence" value="ECO:0007669"/>
    <property type="project" value="TreeGrafter"/>
</dbReference>
<dbReference type="InterPro" id="IPR054734">
    <property type="entry name" value="PqqF-like_C_4"/>
</dbReference>
<dbReference type="Pfam" id="PF22456">
    <property type="entry name" value="PqqF-like_C_4"/>
    <property type="match status" value="1"/>
</dbReference>
<evidence type="ECO:0000259" key="11">
    <source>
        <dbReference type="Pfam" id="PF05193"/>
    </source>
</evidence>
<evidence type="ECO:0000259" key="13">
    <source>
        <dbReference type="Pfam" id="PF22456"/>
    </source>
</evidence>
<dbReference type="InterPro" id="IPR001431">
    <property type="entry name" value="Pept_M16_Zn_BS"/>
</dbReference>
<evidence type="ECO:0000259" key="12">
    <source>
        <dbReference type="Pfam" id="PF16187"/>
    </source>
</evidence>
<dbReference type="InterPro" id="IPR011765">
    <property type="entry name" value="Pept_M16_N"/>
</dbReference>
<feature type="domain" description="Peptidase M16 middle/third" evidence="12">
    <location>
        <begin position="479"/>
        <end position="763"/>
    </location>
</feature>
<dbReference type="InterPro" id="IPR050626">
    <property type="entry name" value="Peptidase_M16"/>
</dbReference>
<dbReference type="Proteomes" id="UP000663840">
    <property type="component" value="Unassembled WGS sequence"/>
</dbReference>
<protein>
    <recommendedName>
        <fullName evidence="16">Insulin-degrading enzyme</fullName>
    </recommendedName>
</protein>
<dbReference type="GO" id="GO:0051603">
    <property type="term" value="P:proteolysis involved in protein catabolic process"/>
    <property type="evidence" value="ECO:0007669"/>
    <property type="project" value="TreeGrafter"/>
</dbReference>
<dbReference type="FunFam" id="3.30.830.10:FF:000005">
    <property type="entry name" value="nardilysin isoform X1"/>
    <property type="match status" value="1"/>
</dbReference>
<organism evidence="14 15">
    <name type="scientific">Rhizoctonia solani</name>
    <dbReference type="NCBI Taxonomy" id="456999"/>
    <lineage>
        <taxon>Eukaryota</taxon>
        <taxon>Fungi</taxon>
        <taxon>Dikarya</taxon>
        <taxon>Basidiomycota</taxon>
        <taxon>Agaricomycotina</taxon>
        <taxon>Agaricomycetes</taxon>
        <taxon>Cantharellales</taxon>
        <taxon>Ceratobasidiaceae</taxon>
        <taxon>Rhizoctonia</taxon>
    </lineage>
</organism>
<accession>A0A8H2WHB9</accession>
<dbReference type="SUPFAM" id="SSF63411">
    <property type="entry name" value="LuxS/MPP-like metallohydrolase"/>
    <property type="match status" value="4"/>
</dbReference>
<keyword evidence="3" id="KW-0645">Protease</keyword>
<evidence type="ECO:0000256" key="6">
    <source>
        <dbReference type="ARBA" id="ARBA00022833"/>
    </source>
</evidence>
<dbReference type="GO" id="GO:0043171">
    <property type="term" value="P:peptide catabolic process"/>
    <property type="evidence" value="ECO:0007669"/>
    <property type="project" value="TreeGrafter"/>
</dbReference>
<evidence type="ECO:0008006" key="16">
    <source>
        <dbReference type="Google" id="ProtNLM"/>
    </source>
</evidence>
<keyword evidence="6" id="KW-0862">Zinc</keyword>
<evidence type="ECO:0000256" key="5">
    <source>
        <dbReference type="ARBA" id="ARBA00022801"/>
    </source>
</evidence>
<gene>
    <name evidence="14" type="ORF">RDB_LOCUS19584</name>
</gene>
<evidence type="ECO:0000313" key="14">
    <source>
        <dbReference type="EMBL" id="CAE6372052.1"/>
    </source>
</evidence>
<feature type="domain" description="Coenzyme PQQ synthesis protein F-like C-terminal lobe" evidence="13">
    <location>
        <begin position="869"/>
        <end position="967"/>
    </location>
</feature>
<dbReference type="GO" id="GO:0005739">
    <property type="term" value="C:mitochondrion"/>
    <property type="evidence" value="ECO:0007669"/>
    <property type="project" value="TreeGrafter"/>
</dbReference>
<comment type="caution">
    <text evidence="14">The sequence shown here is derived from an EMBL/GenBank/DDBJ whole genome shotgun (WGS) entry which is preliminary data.</text>
</comment>